<gene>
    <name evidence="10" type="ORF">HK105_203188</name>
</gene>
<dbReference type="InterPro" id="IPR052282">
    <property type="entry name" value="Starch-active_LPMO"/>
</dbReference>
<evidence type="ECO:0000256" key="5">
    <source>
        <dbReference type="ARBA" id="ARBA00023180"/>
    </source>
</evidence>
<evidence type="ECO:0000256" key="3">
    <source>
        <dbReference type="ARBA" id="ARBA00023008"/>
    </source>
</evidence>
<keyword evidence="8" id="KW-0732">Signal</keyword>
<evidence type="ECO:0000313" key="11">
    <source>
        <dbReference type="Proteomes" id="UP001527925"/>
    </source>
</evidence>
<keyword evidence="3" id="KW-0186">Copper</keyword>
<reference evidence="10 11" key="1">
    <citation type="submission" date="2023-09" db="EMBL/GenBank/DDBJ databases">
        <title>Pangenome analysis of Batrachochytrium dendrobatidis and related Chytrids.</title>
        <authorList>
            <person name="Yacoub M.N."/>
            <person name="Stajich J.E."/>
            <person name="James T.Y."/>
        </authorList>
    </citation>
    <scope>NUCLEOTIDE SEQUENCE [LARGE SCALE GENOMIC DNA]</scope>
    <source>
        <strain evidence="10 11">JEL0888</strain>
    </source>
</reference>
<dbReference type="Pfam" id="PF03067">
    <property type="entry name" value="LPMO_10"/>
    <property type="match status" value="1"/>
</dbReference>
<comment type="similarity">
    <text evidence="6">Belongs to the polysaccharide monooxygenase AA13 family.</text>
</comment>
<feature type="region of interest" description="Disordered" evidence="7">
    <location>
        <begin position="26"/>
        <end position="50"/>
    </location>
</feature>
<evidence type="ECO:0000256" key="1">
    <source>
        <dbReference type="ARBA" id="ARBA00001973"/>
    </source>
</evidence>
<comment type="cofactor">
    <cofactor evidence="1">
        <name>Cu(2+)</name>
        <dbReference type="ChEBI" id="CHEBI:29036"/>
    </cofactor>
</comment>
<name>A0ABR4NC55_9FUNG</name>
<accession>A0ABR4NC55</accession>
<feature type="signal peptide" evidence="8">
    <location>
        <begin position="1"/>
        <end position="18"/>
    </location>
</feature>
<proteinExistence type="inferred from homology"/>
<comment type="caution">
    <text evidence="10">The sequence shown here is derived from an EMBL/GenBank/DDBJ whole genome shotgun (WGS) entry which is preliminary data.</text>
</comment>
<evidence type="ECO:0000313" key="10">
    <source>
        <dbReference type="EMBL" id="KAL2917124.1"/>
    </source>
</evidence>
<organism evidence="10 11">
    <name type="scientific">Polyrhizophydium stewartii</name>
    <dbReference type="NCBI Taxonomy" id="2732419"/>
    <lineage>
        <taxon>Eukaryota</taxon>
        <taxon>Fungi</taxon>
        <taxon>Fungi incertae sedis</taxon>
        <taxon>Chytridiomycota</taxon>
        <taxon>Chytridiomycota incertae sedis</taxon>
        <taxon>Chytridiomycetes</taxon>
        <taxon>Rhizophydiales</taxon>
        <taxon>Rhizophydiales incertae sedis</taxon>
        <taxon>Polyrhizophydium</taxon>
    </lineage>
</organism>
<evidence type="ECO:0000256" key="8">
    <source>
        <dbReference type="SAM" id="SignalP"/>
    </source>
</evidence>
<feature type="compositionally biased region" description="Low complexity" evidence="7">
    <location>
        <begin position="160"/>
        <end position="208"/>
    </location>
</feature>
<feature type="region of interest" description="Disordered" evidence="7">
    <location>
        <begin position="160"/>
        <end position="228"/>
    </location>
</feature>
<feature type="domain" description="Chitin-binding type-4" evidence="9">
    <location>
        <begin position="66"/>
        <end position="149"/>
    </location>
</feature>
<evidence type="ECO:0000256" key="4">
    <source>
        <dbReference type="ARBA" id="ARBA00023157"/>
    </source>
</evidence>
<evidence type="ECO:0000256" key="2">
    <source>
        <dbReference type="ARBA" id="ARBA00022723"/>
    </source>
</evidence>
<feature type="chain" id="PRO_5046696190" description="Chitin-binding type-4 domain-containing protein" evidence="8">
    <location>
        <begin position="19"/>
        <end position="228"/>
    </location>
</feature>
<keyword evidence="11" id="KW-1185">Reference proteome</keyword>
<keyword evidence="4" id="KW-1015">Disulfide bond</keyword>
<dbReference type="PANTHER" id="PTHR36575:SF2">
    <property type="entry name" value="CHITIN-BINDING TYPE-4 DOMAIN-CONTAINING PROTEIN-RELATED"/>
    <property type="match status" value="1"/>
</dbReference>
<evidence type="ECO:0000256" key="6">
    <source>
        <dbReference type="ARBA" id="ARBA00034311"/>
    </source>
</evidence>
<dbReference type="PANTHER" id="PTHR36575">
    <property type="entry name" value="BINDING PROTEIN, PUTATIVE (AFU_ORTHOLOGUE AFUA_1G14430)-RELATED"/>
    <property type="match status" value="1"/>
</dbReference>
<sequence length="228" mass="23414">MLFTSLFAVAASASLASAHAFMVAPKPRSSGRQTSVSARQIGRVPGGPPGNINTVAAGCRDSTAGASVQTVAVGGSLNVKWQIVANHGDVVKVGVAFAGENTFTNVATVSVNAQQTNVKLPAGKTGKAVVQWLWAPKGDGATYVACSDITVGGNGNNAAQPAANTNAGNKAATGNNNNNNANAKKGNRNNGNRNNGNRNNGNRNNGNRTGRRNRKNRNRKGRKAAKKN</sequence>
<dbReference type="Gene3D" id="2.70.50.70">
    <property type="match status" value="1"/>
</dbReference>
<dbReference type="EMBL" id="JADGIZ020000012">
    <property type="protein sequence ID" value="KAL2917124.1"/>
    <property type="molecule type" value="Genomic_DNA"/>
</dbReference>
<dbReference type="Proteomes" id="UP001527925">
    <property type="component" value="Unassembled WGS sequence"/>
</dbReference>
<keyword evidence="2" id="KW-0479">Metal-binding</keyword>
<evidence type="ECO:0000259" key="9">
    <source>
        <dbReference type="Pfam" id="PF03067"/>
    </source>
</evidence>
<evidence type="ECO:0000256" key="7">
    <source>
        <dbReference type="SAM" id="MobiDB-lite"/>
    </source>
</evidence>
<dbReference type="InterPro" id="IPR004302">
    <property type="entry name" value="Cellulose/chitin-bd_N"/>
</dbReference>
<feature type="compositionally biased region" description="Basic residues" evidence="7">
    <location>
        <begin position="209"/>
        <end position="228"/>
    </location>
</feature>
<protein>
    <recommendedName>
        <fullName evidence="9">Chitin-binding type-4 domain-containing protein</fullName>
    </recommendedName>
</protein>
<keyword evidence="5" id="KW-0325">Glycoprotein</keyword>